<proteinExistence type="predicted"/>
<comment type="caution">
    <text evidence="2">The sequence shown here is derived from an EMBL/GenBank/DDBJ whole genome shotgun (WGS) entry which is preliminary data.</text>
</comment>
<keyword evidence="3" id="KW-1185">Reference proteome</keyword>
<feature type="compositionally biased region" description="Polar residues" evidence="1">
    <location>
        <begin position="83"/>
        <end position="107"/>
    </location>
</feature>
<sequence>MCNRDSHFTISWSGSENATGYDVSVFGGSVSQEYRGPSTSMTVACPRVSGSVQVQGFAFNKDEESEYSYATLTYSPPMDEQPEPSSTPAQSFNLDNPSAPDSPTATP</sequence>
<accession>A0A542ZC74</accession>
<gene>
    <name evidence="2" type="ORF">FB460_1782</name>
</gene>
<evidence type="ECO:0000256" key="1">
    <source>
        <dbReference type="SAM" id="MobiDB-lite"/>
    </source>
</evidence>
<name>A0A542ZC74_9ACTN</name>
<reference evidence="2 3" key="1">
    <citation type="submission" date="2019-06" db="EMBL/GenBank/DDBJ databases">
        <title>Sequencing the genomes of 1000 actinobacteria strains.</title>
        <authorList>
            <person name="Klenk H.-P."/>
        </authorList>
    </citation>
    <scope>NUCLEOTIDE SEQUENCE [LARGE SCALE GENOMIC DNA]</scope>
    <source>
        <strain evidence="2 3">DSM 8251</strain>
    </source>
</reference>
<dbReference type="Proteomes" id="UP000316196">
    <property type="component" value="Unassembled WGS sequence"/>
</dbReference>
<evidence type="ECO:0000313" key="2">
    <source>
        <dbReference type="EMBL" id="TQL57934.1"/>
    </source>
</evidence>
<dbReference type="EMBL" id="VFOR01000002">
    <property type="protein sequence ID" value="TQL57934.1"/>
    <property type="molecule type" value="Genomic_DNA"/>
</dbReference>
<evidence type="ECO:0008006" key="4">
    <source>
        <dbReference type="Google" id="ProtNLM"/>
    </source>
</evidence>
<organism evidence="2 3">
    <name type="scientific">Propioniferax innocua</name>
    <dbReference type="NCBI Taxonomy" id="1753"/>
    <lineage>
        <taxon>Bacteria</taxon>
        <taxon>Bacillati</taxon>
        <taxon>Actinomycetota</taxon>
        <taxon>Actinomycetes</taxon>
        <taxon>Propionibacteriales</taxon>
        <taxon>Propionibacteriaceae</taxon>
        <taxon>Propioniferax</taxon>
    </lineage>
</organism>
<protein>
    <recommendedName>
        <fullName evidence="4">Fibronectin type-III domain-containing protein</fullName>
    </recommendedName>
</protein>
<feature type="region of interest" description="Disordered" evidence="1">
    <location>
        <begin position="73"/>
        <end position="107"/>
    </location>
</feature>
<dbReference type="AlphaFoldDB" id="A0A542ZC74"/>
<evidence type="ECO:0000313" key="3">
    <source>
        <dbReference type="Proteomes" id="UP000316196"/>
    </source>
</evidence>